<reference evidence="7 8" key="1">
    <citation type="submission" date="2019-04" db="EMBL/GenBank/DDBJ databases">
        <title>An improved genome assembly and genetic linkage map for asparagus bean, Vigna unguiculata ssp. sesquipedialis.</title>
        <authorList>
            <person name="Xia Q."/>
            <person name="Zhang R."/>
            <person name="Dong Y."/>
        </authorList>
    </citation>
    <scope>NUCLEOTIDE SEQUENCE [LARGE SCALE GENOMIC DNA]</scope>
    <source>
        <tissue evidence="7">Leaf</tissue>
    </source>
</reference>
<evidence type="ECO:0000256" key="2">
    <source>
        <dbReference type="ARBA" id="ARBA00006046"/>
    </source>
</evidence>
<evidence type="ECO:0000313" key="8">
    <source>
        <dbReference type="Proteomes" id="UP000501690"/>
    </source>
</evidence>
<dbReference type="InterPro" id="IPR036188">
    <property type="entry name" value="FAD/NAD-bd_sf"/>
</dbReference>
<dbReference type="Gene3D" id="3.50.50.60">
    <property type="entry name" value="FAD/NAD(P)-binding domain"/>
    <property type="match status" value="2"/>
</dbReference>
<protein>
    <recommendedName>
        <fullName evidence="5">Pyridine nucleotide-disulfide oxidoreductase domain-containing protein 2</fullName>
    </recommendedName>
</protein>
<evidence type="ECO:0000256" key="3">
    <source>
        <dbReference type="ARBA" id="ARBA00037217"/>
    </source>
</evidence>
<dbReference type="Pfam" id="PF01593">
    <property type="entry name" value="Amino_oxidase"/>
    <property type="match status" value="1"/>
</dbReference>
<dbReference type="Gramene" id="Vigun03g266900.1.v1.2">
    <property type="protein sequence ID" value="Vigun03g266900.1.v1.2"/>
    <property type="gene ID" value="Vigun03g266900.v1.2"/>
</dbReference>
<dbReference type="GO" id="GO:0016491">
    <property type="term" value="F:oxidoreductase activity"/>
    <property type="evidence" value="ECO:0007669"/>
    <property type="project" value="InterPro"/>
</dbReference>
<dbReference type="OrthoDB" id="7777654at2759"/>
<dbReference type="InterPro" id="IPR002937">
    <property type="entry name" value="Amino_oxidase"/>
</dbReference>
<organism evidence="7 8">
    <name type="scientific">Vigna unguiculata</name>
    <name type="common">Cowpea</name>
    <dbReference type="NCBI Taxonomy" id="3917"/>
    <lineage>
        <taxon>Eukaryota</taxon>
        <taxon>Viridiplantae</taxon>
        <taxon>Streptophyta</taxon>
        <taxon>Embryophyta</taxon>
        <taxon>Tracheophyta</taxon>
        <taxon>Spermatophyta</taxon>
        <taxon>Magnoliopsida</taxon>
        <taxon>eudicotyledons</taxon>
        <taxon>Gunneridae</taxon>
        <taxon>Pentapetalae</taxon>
        <taxon>rosids</taxon>
        <taxon>fabids</taxon>
        <taxon>Fabales</taxon>
        <taxon>Fabaceae</taxon>
        <taxon>Papilionoideae</taxon>
        <taxon>50 kb inversion clade</taxon>
        <taxon>NPAAA clade</taxon>
        <taxon>indigoferoid/millettioid clade</taxon>
        <taxon>Phaseoleae</taxon>
        <taxon>Vigna</taxon>
    </lineage>
</organism>
<dbReference type="GO" id="GO:0005759">
    <property type="term" value="C:mitochondrial matrix"/>
    <property type="evidence" value="ECO:0007669"/>
    <property type="project" value="UniProtKB-SubCell"/>
</dbReference>
<dbReference type="PANTHER" id="PTHR10668:SF103">
    <property type="entry name" value="PYRIDINE NUCLEOTIDE-DISULFIDE OXIDOREDUCTASE DOMAIN-CONTAINING PROTEIN 2"/>
    <property type="match status" value="1"/>
</dbReference>
<comment type="function">
    <text evidence="3">Probable oxidoreductase that may play a role as regulator of mitochondrial function.</text>
</comment>
<dbReference type="PANTHER" id="PTHR10668">
    <property type="entry name" value="PHYTOENE DEHYDROGENASE"/>
    <property type="match status" value="1"/>
</dbReference>
<feature type="domain" description="Amine oxidase" evidence="6">
    <location>
        <begin position="31"/>
        <end position="375"/>
    </location>
</feature>
<accession>A0A4D6KXR0</accession>
<keyword evidence="8" id="KW-1185">Reference proteome</keyword>
<comment type="similarity">
    <text evidence="2">Belongs to the carotenoid/retinoid oxidoreductase family.</text>
</comment>
<proteinExistence type="inferred from homology"/>
<name>A0A4D6KXR0_VIGUN</name>
<dbReference type="Proteomes" id="UP000501690">
    <property type="component" value="Linkage Group LG2"/>
</dbReference>
<sequence length="563" mass="61057">MWRRSFSSSTATATLKGKKWDALIIGGGHNGLTAAAYLARGGLSVAVLERRHVIGGATVTEELVPGFKFSRCSYLQSLLRPSIIKELELGKHGLKLLKRNPSSFTPCLDGRYLLLGPDKQLNHSEISKFSLADAEAYPRYESQLENFSKFMDLVLDSPPPESVQHKASINEKLKNKIQNSVFWASCLRHVSSLGQKDMVDFMDLLLSPASKVLNNWFEADVLKATLATDAVIGSTASVHDPGSGYVLLHHVMGETDGDRGIWSYVEGGMGSVSKAIGNAATEAGAHIVTNAEVSQLLIENSSTVCGVTLADGTEVHSSIVLSNATPYKTFIELVPDDVLPDDFVRAIKHSDYSSATTKINVAVDKLPEFRSCKLDHPHAGPQHVGTIHIGSESMEDIHSACQDAANGTPSRRPVIEMTIPSVLDKTISPPGKHVINLFVQYTPYKPLDGDWQDHDYRESFAKKCFTLIDEYAPGFSTSIIGYDMLTPPDLERIIGLTGGNIFHGAMGLDSLFLMRPAKGWSNYKTPLQGLYLCGSGAHPGGGVMGAPGRNAARLALQDVREKI</sequence>
<comment type="subunit">
    <text evidence="4">Interacts with COX5B; this interaction may contribute to localize PYROXD2 to the inner face of the inner mitochondrial membrane.</text>
</comment>
<evidence type="ECO:0000259" key="6">
    <source>
        <dbReference type="Pfam" id="PF01593"/>
    </source>
</evidence>
<dbReference type="SUPFAM" id="SSF51905">
    <property type="entry name" value="FAD/NAD(P)-binding domain"/>
    <property type="match status" value="1"/>
</dbReference>
<evidence type="ECO:0000256" key="5">
    <source>
        <dbReference type="ARBA" id="ARBA00040298"/>
    </source>
</evidence>
<dbReference type="AlphaFoldDB" id="A0A4D6KXR0"/>
<evidence type="ECO:0000313" key="7">
    <source>
        <dbReference type="EMBL" id="QCD81750.1"/>
    </source>
</evidence>
<evidence type="ECO:0000256" key="1">
    <source>
        <dbReference type="ARBA" id="ARBA00004305"/>
    </source>
</evidence>
<dbReference type="EMBL" id="CP039346">
    <property type="protein sequence ID" value="QCD81750.1"/>
    <property type="molecule type" value="Genomic_DNA"/>
</dbReference>
<evidence type="ECO:0000256" key="4">
    <source>
        <dbReference type="ARBA" id="ARBA00038825"/>
    </source>
</evidence>
<comment type="subcellular location">
    <subcellularLocation>
        <location evidence="1">Mitochondrion matrix</location>
    </subcellularLocation>
</comment>
<gene>
    <name evidence="7" type="ORF">DEO72_LG2g2080</name>
</gene>